<sequence length="109" mass="12134">MSREDDEKRLYQSVRKYDKIVAQFDDLIDIMNSKTKLPKRRKAPSGSKGNTSTSAPPSSTVQNTDNNEGGGNKPIKRIVYTPTSKTEKPMLLFESLLVSSKASPPKEMT</sequence>
<gene>
    <name evidence="2" type="ORF">F8388_008667</name>
</gene>
<evidence type="ECO:0000256" key="1">
    <source>
        <dbReference type="SAM" id="MobiDB-lite"/>
    </source>
</evidence>
<reference evidence="2 3" key="1">
    <citation type="journal article" date="2020" name="bioRxiv">
        <title>Sequence and annotation of 42 cannabis genomes reveals extensive copy number variation in cannabinoid synthesis and pathogen resistance genes.</title>
        <authorList>
            <person name="Mckernan K.J."/>
            <person name="Helbert Y."/>
            <person name="Kane L.T."/>
            <person name="Ebling H."/>
            <person name="Zhang L."/>
            <person name="Liu B."/>
            <person name="Eaton Z."/>
            <person name="Mclaughlin S."/>
            <person name="Kingan S."/>
            <person name="Baybayan P."/>
            <person name="Concepcion G."/>
            <person name="Jordan M."/>
            <person name="Riva A."/>
            <person name="Barbazuk W."/>
            <person name="Harkins T."/>
        </authorList>
    </citation>
    <scope>NUCLEOTIDE SEQUENCE [LARGE SCALE GENOMIC DNA]</scope>
    <source>
        <strain evidence="3">cv. Jamaican Lion 4</strain>
        <tissue evidence="2">Leaf</tissue>
    </source>
</reference>
<organism evidence="2 3">
    <name type="scientific">Cannabis sativa</name>
    <name type="common">Hemp</name>
    <name type="synonym">Marijuana</name>
    <dbReference type="NCBI Taxonomy" id="3483"/>
    <lineage>
        <taxon>Eukaryota</taxon>
        <taxon>Viridiplantae</taxon>
        <taxon>Streptophyta</taxon>
        <taxon>Embryophyta</taxon>
        <taxon>Tracheophyta</taxon>
        <taxon>Spermatophyta</taxon>
        <taxon>Magnoliopsida</taxon>
        <taxon>eudicotyledons</taxon>
        <taxon>Gunneridae</taxon>
        <taxon>Pentapetalae</taxon>
        <taxon>rosids</taxon>
        <taxon>fabids</taxon>
        <taxon>Rosales</taxon>
        <taxon>Cannabaceae</taxon>
        <taxon>Cannabis</taxon>
    </lineage>
</organism>
<evidence type="ECO:0000313" key="3">
    <source>
        <dbReference type="Proteomes" id="UP000525078"/>
    </source>
</evidence>
<feature type="compositionally biased region" description="Polar residues" evidence="1">
    <location>
        <begin position="47"/>
        <end position="67"/>
    </location>
</feature>
<dbReference type="Proteomes" id="UP000525078">
    <property type="component" value="Unassembled WGS sequence"/>
</dbReference>
<proteinExistence type="predicted"/>
<feature type="region of interest" description="Disordered" evidence="1">
    <location>
        <begin position="32"/>
        <end position="84"/>
    </location>
</feature>
<evidence type="ECO:0000313" key="2">
    <source>
        <dbReference type="EMBL" id="KAF4382181.1"/>
    </source>
</evidence>
<name>A0A7J6GGU2_CANSA</name>
<comment type="caution">
    <text evidence="2">The sequence shown here is derived from an EMBL/GenBank/DDBJ whole genome shotgun (WGS) entry which is preliminary data.</text>
</comment>
<dbReference type="EMBL" id="JAATIP010000056">
    <property type="protein sequence ID" value="KAF4382181.1"/>
    <property type="molecule type" value="Genomic_DNA"/>
</dbReference>
<accession>A0A7J6GGU2</accession>
<dbReference type="AlphaFoldDB" id="A0A7J6GGU2"/>
<protein>
    <submittedName>
        <fullName evidence="2">Uncharacterized protein</fullName>
    </submittedName>
</protein>